<dbReference type="RefSeq" id="WP_075693171.1">
    <property type="nucleotide sequence ID" value="NZ_CP009248.1"/>
</dbReference>
<dbReference type="KEGG" id="csph:CSPHI_10965"/>
<evidence type="ECO:0000313" key="3">
    <source>
        <dbReference type="Proteomes" id="UP000185469"/>
    </source>
</evidence>
<accession>A0A1L7CZV2</accession>
<dbReference type="Proteomes" id="UP000185469">
    <property type="component" value="Chromosome"/>
</dbReference>
<evidence type="ECO:0008006" key="4">
    <source>
        <dbReference type="Google" id="ProtNLM"/>
    </source>
</evidence>
<dbReference type="STRING" id="1437874.CSPHI_10965"/>
<dbReference type="OrthoDB" id="3268863at2"/>
<feature type="region of interest" description="Disordered" evidence="1">
    <location>
        <begin position="1"/>
        <end position="35"/>
    </location>
</feature>
<dbReference type="Pfam" id="PF11662">
    <property type="entry name" value="DUF3263"/>
    <property type="match status" value="1"/>
</dbReference>
<protein>
    <recommendedName>
        <fullName evidence="4">DUF3263 domain-containing protein</fullName>
    </recommendedName>
</protein>
<evidence type="ECO:0000256" key="1">
    <source>
        <dbReference type="SAM" id="MobiDB-lite"/>
    </source>
</evidence>
<keyword evidence="3" id="KW-1185">Reference proteome</keyword>
<organism evidence="2 3">
    <name type="scientific">Corynebacterium sphenisci DSM 44792</name>
    <dbReference type="NCBI Taxonomy" id="1437874"/>
    <lineage>
        <taxon>Bacteria</taxon>
        <taxon>Bacillati</taxon>
        <taxon>Actinomycetota</taxon>
        <taxon>Actinomycetes</taxon>
        <taxon>Mycobacteriales</taxon>
        <taxon>Corynebacteriaceae</taxon>
        <taxon>Corynebacterium</taxon>
    </lineage>
</organism>
<dbReference type="InterPro" id="IPR021678">
    <property type="entry name" value="DUF3263"/>
</dbReference>
<evidence type="ECO:0000313" key="2">
    <source>
        <dbReference type="EMBL" id="APT91415.1"/>
    </source>
</evidence>
<sequence>MEPRRDPAAGPGPAAGEPGGAADPGAAAPALAGDTGGVDPALAWRMLRFERRWVTSRRTAALGPAAREEAVRAEFGMAPLRYHQLLNRLISSPGAEAADPVTVHRLQRLRDGAG</sequence>
<name>A0A1L7CZV2_9CORY</name>
<feature type="compositionally biased region" description="Low complexity" evidence="1">
    <location>
        <begin position="8"/>
        <end position="33"/>
    </location>
</feature>
<dbReference type="AlphaFoldDB" id="A0A1L7CZV2"/>
<dbReference type="EMBL" id="CP009248">
    <property type="protein sequence ID" value="APT91415.1"/>
    <property type="molecule type" value="Genomic_DNA"/>
</dbReference>
<gene>
    <name evidence="2" type="ORF">CSPHI_10965</name>
</gene>
<reference evidence="2 3" key="1">
    <citation type="submission" date="2014-08" db="EMBL/GenBank/DDBJ databases">
        <title>Complete genome sequence of Corynebacterium sphenisci CECT 5990(T) (=DSM 44792(T)), isolated from healthy wild penguins.</title>
        <authorList>
            <person name="Ruckert C."/>
            <person name="Albersmeier A."/>
            <person name="Winkler A."/>
            <person name="Kalinowski J."/>
        </authorList>
    </citation>
    <scope>NUCLEOTIDE SEQUENCE [LARGE SCALE GENOMIC DNA]</scope>
    <source>
        <strain evidence="2 3">DSM 44792</strain>
    </source>
</reference>
<proteinExistence type="predicted"/>